<keyword evidence="2" id="KW-1185">Reference proteome</keyword>
<dbReference type="AlphaFoldDB" id="A0A0C3C1V0"/>
<evidence type="ECO:0000313" key="2">
    <source>
        <dbReference type="Proteomes" id="UP000053424"/>
    </source>
</evidence>
<accession>A0A0C3C1V0</accession>
<name>A0A0C3C1V0_HEBCY</name>
<protein>
    <submittedName>
        <fullName evidence="1">Uncharacterized protein</fullName>
    </submittedName>
</protein>
<evidence type="ECO:0000313" key="1">
    <source>
        <dbReference type="EMBL" id="KIM42905.1"/>
    </source>
</evidence>
<reference evidence="2" key="2">
    <citation type="submission" date="2015-01" db="EMBL/GenBank/DDBJ databases">
        <title>Evolutionary Origins and Diversification of the Mycorrhizal Mutualists.</title>
        <authorList>
            <consortium name="DOE Joint Genome Institute"/>
            <consortium name="Mycorrhizal Genomics Consortium"/>
            <person name="Kohler A."/>
            <person name="Kuo A."/>
            <person name="Nagy L.G."/>
            <person name="Floudas D."/>
            <person name="Copeland A."/>
            <person name="Barry K.W."/>
            <person name="Cichocki N."/>
            <person name="Veneault-Fourrey C."/>
            <person name="LaButti K."/>
            <person name="Lindquist E.A."/>
            <person name="Lipzen A."/>
            <person name="Lundell T."/>
            <person name="Morin E."/>
            <person name="Murat C."/>
            <person name="Riley R."/>
            <person name="Ohm R."/>
            <person name="Sun H."/>
            <person name="Tunlid A."/>
            <person name="Henrissat B."/>
            <person name="Grigoriev I.V."/>
            <person name="Hibbett D.S."/>
            <person name="Martin F."/>
        </authorList>
    </citation>
    <scope>NUCLEOTIDE SEQUENCE [LARGE SCALE GENOMIC DNA]</scope>
    <source>
        <strain evidence="2">h7</strain>
    </source>
</reference>
<gene>
    <name evidence="1" type="ORF">M413DRAFT_444525</name>
</gene>
<dbReference type="Proteomes" id="UP000053424">
    <property type="component" value="Unassembled WGS sequence"/>
</dbReference>
<sequence length="103" mass="11593">MFWHRTEAAYTSYSGFEFTDPNAQRALEHQYQIVDDPRIYHAFSLSSTPPTVLDQSLPPAISFLIHTIPTAYPPSCKPNVARTLHPLLPILAGEFLNVPLITE</sequence>
<reference evidence="1 2" key="1">
    <citation type="submission" date="2014-04" db="EMBL/GenBank/DDBJ databases">
        <authorList>
            <consortium name="DOE Joint Genome Institute"/>
            <person name="Kuo A."/>
            <person name="Gay G."/>
            <person name="Dore J."/>
            <person name="Kohler A."/>
            <person name="Nagy L.G."/>
            <person name="Floudas D."/>
            <person name="Copeland A."/>
            <person name="Barry K.W."/>
            <person name="Cichocki N."/>
            <person name="Veneault-Fourrey C."/>
            <person name="LaButti K."/>
            <person name="Lindquist E.A."/>
            <person name="Lipzen A."/>
            <person name="Lundell T."/>
            <person name="Morin E."/>
            <person name="Murat C."/>
            <person name="Sun H."/>
            <person name="Tunlid A."/>
            <person name="Henrissat B."/>
            <person name="Grigoriev I.V."/>
            <person name="Hibbett D.S."/>
            <person name="Martin F."/>
            <person name="Nordberg H.P."/>
            <person name="Cantor M.N."/>
            <person name="Hua S.X."/>
        </authorList>
    </citation>
    <scope>NUCLEOTIDE SEQUENCE [LARGE SCALE GENOMIC DNA]</scope>
    <source>
        <strain evidence="2">h7</strain>
    </source>
</reference>
<organism evidence="1 2">
    <name type="scientific">Hebeloma cylindrosporum</name>
    <dbReference type="NCBI Taxonomy" id="76867"/>
    <lineage>
        <taxon>Eukaryota</taxon>
        <taxon>Fungi</taxon>
        <taxon>Dikarya</taxon>
        <taxon>Basidiomycota</taxon>
        <taxon>Agaricomycotina</taxon>
        <taxon>Agaricomycetes</taxon>
        <taxon>Agaricomycetidae</taxon>
        <taxon>Agaricales</taxon>
        <taxon>Agaricineae</taxon>
        <taxon>Hymenogastraceae</taxon>
        <taxon>Hebeloma</taxon>
    </lineage>
</organism>
<dbReference type="EMBL" id="KN831777">
    <property type="protein sequence ID" value="KIM42905.1"/>
    <property type="molecule type" value="Genomic_DNA"/>
</dbReference>
<proteinExistence type="predicted"/>
<dbReference type="HOGENOM" id="CLU_2264079_0_0_1"/>